<reference evidence="1 2" key="1">
    <citation type="journal article" date="2005" name="Nature">
        <title>The genome of the social amoeba Dictyostelium discoideum.</title>
        <authorList>
            <consortium name="The Dictyostelium discoideum Sequencing Consortium"/>
            <person name="Eichinger L."/>
            <person name="Pachebat J.A."/>
            <person name="Glockner G."/>
            <person name="Rajandream M.A."/>
            <person name="Sucgang R."/>
            <person name="Berriman M."/>
            <person name="Song J."/>
            <person name="Olsen R."/>
            <person name="Szafranski K."/>
            <person name="Xu Q."/>
            <person name="Tunggal B."/>
            <person name="Kummerfeld S."/>
            <person name="Madera M."/>
            <person name="Konfortov B.A."/>
            <person name="Rivero F."/>
            <person name="Bankier A.T."/>
            <person name="Lehmann R."/>
            <person name="Hamlin N."/>
            <person name="Davies R."/>
            <person name="Gaudet P."/>
            <person name="Fey P."/>
            <person name="Pilcher K."/>
            <person name="Chen G."/>
            <person name="Saunders D."/>
            <person name="Sodergren E."/>
            <person name="Davis P."/>
            <person name="Kerhornou A."/>
            <person name="Nie X."/>
            <person name="Hall N."/>
            <person name="Anjard C."/>
            <person name="Hemphill L."/>
            <person name="Bason N."/>
            <person name="Farbrother P."/>
            <person name="Desany B."/>
            <person name="Just E."/>
            <person name="Morio T."/>
            <person name="Rost R."/>
            <person name="Churcher C."/>
            <person name="Cooper J."/>
            <person name="Haydock S."/>
            <person name="van Driessche N."/>
            <person name="Cronin A."/>
            <person name="Goodhead I."/>
            <person name="Muzny D."/>
            <person name="Mourier T."/>
            <person name="Pain A."/>
            <person name="Lu M."/>
            <person name="Harper D."/>
            <person name="Lindsay R."/>
            <person name="Hauser H."/>
            <person name="James K."/>
            <person name="Quiles M."/>
            <person name="Madan Babu M."/>
            <person name="Saito T."/>
            <person name="Buchrieser C."/>
            <person name="Wardroper A."/>
            <person name="Felder M."/>
            <person name="Thangavelu M."/>
            <person name="Johnson D."/>
            <person name="Knights A."/>
            <person name="Loulseged H."/>
            <person name="Mungall K."/>
            <person name="Oliver K."/>
            <person name="Price C."/>
            <person name="Quail M.A."/>
            <person name="Urushihara H."/>
            <person name="Hernandez J."/>
            <person name="Rabbinowitsch E."/>
            <person name="Steffen D."/>
            <person name="Sanders M."/>
            <person name="Ma J."/>
            <person name="Kohara Y."/>
            <person name="Sharp S."/>
            <person name="Simmonds M."/>
            <person name="Spiegler S."/>
            <person name="Tivey A."/>
            <person name="Sugano S."/>
            <person name="White B."/>
            <person name="Walker D."/>
            <person name="Woodward J."/>
            <person name="Winckler T."/>
            <person name="Tanaka Y."/>
            <person name="Shaulsky G."/>
            <person name="Schleicher M."/>
            <person name="Weinstock G."/>
            <person name="Rosenthal A."/>
            <person name="Cox E.C."/>
            <person name="Chisholm R.L."/>
            <person name="Gibbs R."/>
            <person name="Loomis W.F."/>
            <person name="Platzer M."/>
            <person name="Kay R.R."/>
            <person name="Williams J."/>
            <person name="Dear P.H."/>
            <person name="Noegel A.A."/>
            <person name="Barrell B."/>
            <person name="Kuspa A."/>
        </authorList>
    </citation>
    <scope>NUCLEOTIDE SEQUENCE [LARGE SCALE GENOMIC DNA]</scope>
    <source>
        <strain evidence="1 2">AX4</strain>
    </source>
</reference>
<keyword evidence="2" id="KW-1185">Reference proteome</keyword>
<evidence type="ECO:0000313" key="2">
    <source>
        <dbReference type="Proteomes" id="UP000002195"/>
    </source>
</evidence>
<protein>
    <submittedName>
        <fullName evidence="1">Uncharacterized protein</fullName>
    </submittedName>
</protein>
<dbReference type="VEuPathDB" id="AmoebaDB:DDB_G0293026"/>
<accession>Q54CE7</accession>
<proteinExistence type="predicted"/>
<evidence type="ECO:0000313" key="1">
    <source>
        <dbReference type="EMBL" id="EAL60865.1"/>
    </source>
</evidence>
<dbReference type="FunCoup" id="Q54CE7">
    <property type="interactions" value="640"/>
</dbReference>
<gene>
    <name evidence="1" type="ORF">DDB_G0293026</name>
</gene>
<dbReference type="AlphaFoldDB" id="Q54CE7"/>
<dbReference type="RefSeq" id="XP_629272.1">
    <property type="nucleotide sequence ID" value="XM_629270.1"/>
</dbReference>
<dbReference type="KEGG" id="ddi:DDB_G0293026"/>
<dbReference type="EMBL" id="AAFI02000199">
    <property type="protein sequence ID" value="EAL60865.1"/>
    <property type="molecule type" value="Genomic_DNA"/>
</dbReference>
<dbReference type="dictyBase" id="DDB_G0293026"/>
<dbReference type="GeneID" id="8628993"/>
<name>Q54CE7_DICDI</name>
<dbReference type="eggNOG" id="ENOG502RHU0">
    <property type="taxonomic scope" value="Eukaryota"/>
</dbReference>
<dbReference type="InParanoid" id="Q54CE7"/>
<organism evidence="1 2">
    <name type="scientific">Dictyostelium discoideum</name>
    <name type="common">Social amoeba</name>
    <dbReference type="NCBI Taxonomy" id="44689"/>
    <lineage>
        <taxon>Eukaryota</taxon>
        <taxon>Amoebozoa</taxon>
        <taxon>Evosea</taxon>
        <taxon>Eumycetozoa</taxon>
        <taxon>Dictyostelia</taxon>
        <taxon>Dictyosteliales</taxon>
        <taxon>Dictyosteliaceae</taxon>
        <taxon>Dictyostelium</taxon>
    </lineage>
</organism>
<dbReference type="Proteomes" id="UP000002195">
    <property type="component" value="Unassembled WGS sequence"/>
</dbReference>
<dbReference type="OMA" id="EIYKIVM"/>
<dbReference type="PaxDb" id="44689-DDB0266324"/>
<comment type="caution">
    <text evidence="1">The sequence shown here is derived from an EMBL/GenBank/DDBJ whole genome shotgun (WGS) entry which is preliminary data.</text>
</comment>
<dbReference type="HOGENOM" id="CLU_1725713_0_0_1"/>
<dbReference type="PhylomeDB" id="Q54CE7"/>
<sequence>MSKYKCPHDYYSLESLKKYGYRVYYDELVNPNLFPKMLNGYCNEECKTKMKEIYKIVMEQFLTSTQRYFEDARIFEYAKQTKESDLIFYEIFFELKERRKDPIDGIYKTFDAKEIKVDPINMQNKLVLINFKVGILNGKPVRLCDLPEGTKCDYDADHLPDNCTR</sequence>